<dbReference type="PRINTS" id="PR00344">
    <property type="entry name" value="BCTRLSENSOR"/>
</dbReference>
<dbReference type="EMBL" id="AQHF01000017">
    <property type="protein sequence ID" value="MBE0344737.1"/>
    <property type="molecule type" value="Genomic_DNA"/>
</dbReference>
<evidence type="ECO:0000256" key="6">
    <source>
        <dbReference type="ARBA" id="ARBA00022840"/>
    </source>
</evidence>
<sequence>MALKLLTSAEQRLNWYCTVLTLSCSILVLLLLIQSPLHIVWVGVIVSSVFILLSALQLRVLSHCRRIITRANWQLEAIAQSDFTQTMKPHYKTGVVAEFEQRLLALSTQLHTQKRRYHSQQFIIYQLIDSLNTPILMFDDNLKLAYANGAFSSLYHRPWQECKGVNVTQFGLMQQDGHWQFRDPTKQSRWQLHSSEFFQEGKQFSLLVALDITKALRQQELAAWQHLIRVISHEIHNSLTPVSSLAQTLLAKAQNDRDKQALSVIGQRCQHLRQFVGQYAKVTQTPELTREPISVKMLLSSVAALFESTDIEVNCTVSSLQLDKALIEQVLINLVKNAIEACTTEAQLTLKAYYQQQQAVIEVLDNGPGFANLDNILTPFYSTKAAGQGIGLTFSRNIVELHDGQLVCENTETGGQVKMIFSI</sequence>
<dbReference type="AlphaFoldDB" id="A0A8I0MS18"/>
<proteinExistence type="predicted"/>
<protein>
    <recommendedName>
        <fullName evidence="2">histidine kinase</fullName>
        <ecNumber evidence="2">2.7.13.3</ecNumber>
    </recommendedName>
</protein>
<evidence type="ECO:0000256" key="8">
    <source>
        <dbReference type="SAM" id="Phobius"/>
    </source>
</evidence>
<dbReference type="PROSITE" id="PS51257">
    <property type="entry name" value="PROKAR_LIPOPROTEIN"/>
    <property type="match status" value="1"/>
</dbReference>
<comment type="catalytic activity">
    <reaction evidence="1">
        <text>ATP + protein L-histidine = ADP + protein N-phospho-L-histidine.</text>
        <dbReference type="EC" id="2.7.13.3"/>
    </reaction>
</comment>
<dbReference type="InterPro" id="IPR005467">
    <property type="entry name" value="His_kinase_dom"/>
</dbReference>
<evidence type="ECO:0000313" key="11">
    <source>
        <dbReference type="Proteomes" id="UP000660708"/>
    </source>
</evidence>
<name>A0A8I0MS18_9GAMM</name>
<keyword evidence="6" id="KW-0067">ATP-binding</keyword>
<organism evidence="10 11">
    <name type="scientific">Pseudoalteromonas peptidolytica F12-50-A1</name>
    <dbReference type="NCBI Taxonomy" id="1315280"/>
    <lineage>
        <taxon>Bacteria</taxon>
        <taxon>Pseudomonadati</taxon>
        <taxon>Pseudomonadota</taxon>
        <taxon>Gammaproteobacteria</taxon>
        <taxon>Alteromonadales</taxon>
        <taxon>Pseudoalteromonadaceae</taxon>
        <taxon>Pseudoalteromonas</taxon>
    </lineage>
</organism>
<evidence type="ECO:0000256" key="3">
    <source>
        <dbReference type="ARBA" id="ARBA00022679"/>
    </source>
</evidence>
<dbReference type="InterPro" id="IPR036097">
    <property type="entry name" value="HisK_dim/P_sf"/>
</dbReference>
<dbReference type="Gene3D" id="3.30.565.10">
    <property type="entry name" value="Histidine kinase-like ATPase, C-terminal domain"/>
    <property type="match status" value="1"/>
</dbReference>
<keyword evidence="3" id="KW-0808">Transferase</keyword>
<evidence type="ECO:0000313" key="10">
    <source>
        <dbReference type="EMBL" id="MBE0344737.1"/>
    </source>
</evidence>
<evidence type="ECO:0000256" key="1">
    <source>
        <dbReference type="ARBA" id="ARBA00000085"/>
    </source>
</evidence>
<dbReference type="InterPro" id="IPR035965">
    <property type="entry name" value="PAS-like_dom_sf"/>
</dbReference>
<evidence type="ECO:0000256" key="4">
    <source>
        <dbReference type="ARBA" id="ARBA00022741"/>
    </source>
</evidence>
<dbReference type="PROSITE" id="PS50109">
    <property type="entry name" value="HIS_KIN"/>
    <property type="match status" value="1"/>
</dbReference>
<comment type="caution">
    <text evidence="10">The sequence shown here is derived from an EMBL/GenBank/DDBJ whole genome shotgun (WGS) entry which is preliminary data.</text>
</comment>
<dbReference type="InterPro" id="IPR003594">
    <property type="entry name" value="HATPase_dom"/>
</dbReference>
<keyword evidence="8" id="KW-0812">Transmembrane</keyword>
<keyword evidence="7" id="KW-0902">Two-component regulatory system</keyword>
<dbReference type="PANTHER" id="PTHR43065:SF46">
    <property type="entry name" value="C4-DICARBOXYLATE TRANSPORT SENSOR PROTEIN DCTB"/>
    <property type="match status" value="1"/>
</dbReference>
<keyword evidence="5" id="KW-0418">Kinase</keyword>
<dbReference type="Pfam" id="PF02518">
    <property type="entry name" value="HATPase_c"/>
    <property type="match status" value="1"/>
</dbReference>
<dbReference type="PANTHER" id="PTHR43065">
    <property type="entry name" value="SENSOR HISTIDINE KINASE"/>
    <property type="match status" value="1"/>
</dbReference>
<evidence type="ECO:0000256" key="5">
    <source>
        <dbReference type="ARBA" id="ARBA00022777"/>
    </source>
</evidence>
<feature type="domain" description="Histidine kinase" evidence="9">
    <location>
        <begin position="230"/>
        <end position="423"/>
    </location>
</feature>
<dbReference type="InterPro" id="IPR036890">
    <property type="entry name" value="HATPase_C_sf"/>
</dbReference>
<dbReference type="SUPFAM" id="SSF55785">
    <property type="entry name" value="PYP-like sensor domain (PAS domain)"/>
    <property type="match status" value="1"/>
</dbReference>
<dbReference type="Gene3D" id="1.10.287.130">
    <property type="match status" value="1"/>
</dbReference>
<evidence type="ECO:0000256" key="7">
    <source>
        <dbReference type="ARBA" id="ARBA00023012"/>
    </source>
</evidence>
<dbReference type="SUPFAM" id="SSF47384">
    <property type="entry name" value="Homodimeric domain of signal transducing histidine kinase"/>
    <property type="match status" value="1"/>
</dbReference>
<accession>A0A8I0MS18</accession>
<dbReference type="Proteomes" id="UP000660708">
    <property type="component" value="Unassembled WGS sequence"/>
</dbReference>
<keyword evidence="11" id="KW-1185">Reference proteome</keyword>
<dbReference type="InterPro" id="IPR004358">
    <property type="entry name" value="Sig_transdc_His_kin-like_C"/>
</dbReference>
<gene>
    <name evidence="10" type="ORF">PPEP_a2383</name>
</gene>
<evidence type="ECO:0000256" key="2">
    <source>
        <dbReference type="ARBA" id="ARBA00012438"/>
    </source>
</evidence>
<keyword evidence="8" id="KW-0472">Membrane</keyword>
<dbReference type="GO" id="GO:0000155">
    <property type="term" value="F:phosphorelay sensor kinase activity"/>
    <property type="evidence" value="ECO:0007669"/>
    <property type="project" value="InterPro"/>
</dbReference>
<dbReference type="EC" id="2.7.13.3" evidence="2"/>
<reference evidence="10 11" key="1">
    <citation type="submission" date="2015-06" db="EMBL/GenBank/DDBJ databases">
        <title>Genome sequence of Pseudoalteromonas peptidolytica.</title>
        <authorList>
            <person name="Xie B.-B."/>
            <person name="Rong J.-C."/>
            <person name="Qin Q.-L."/>
            <person name="Zhang Y.-Z."/>
        </authorList>
    </citation>
    <scope>NUCLEOTIDE SEQUENCE [LARGE SCALE GENOMIC DNA]</scope>
    <source>
        <strain evidence="10 11">F12-50-A1</strain>
    </source>
</reference>
<feature type="transmembrane region" description="Helical" evidence="8">
    <location>
        <begin position="39"/>
        <end position="61"/>
    </location>
</feature>
<feature type="transmembrane region" description="Helical" evidence="8">
    <location>
        <begin position="12"/>
        <end position="33"/>
    </location>
</feature>
<dbReference type="RefSeq" id="WP_147388975.1">
    <property type="nucleotide sequence ID" value="NZ_AQHF01000017.1"/>
</dbReference>
<dbReference type="SMART" id="SM00387">
    <property type="entry name" value="HATPase_c"/>
    <property type="match status" value="1"/>
</dbReference>
<dbReference type="SUPFAM" id="SSF55874">
    <property type="entry name" value="ATPase domain of HSP90 chaperone/DNA topoisomerase II/histidine kinase"/>
    <property type="match status" value="1"/>
</dbReference>
<keyword evidence="4" id="KW-0547">Nucleotide-binding</keyword>
<dbReference type="GO" id="GO:0005524">
    <property type="term" value="F:ATP binding"/>
    <property type="evidence" value="ECO:0007669"/>
    <property type="project" value="UniProtKB-KW"/>
</dbReference>
<keyword evidence="8" id="KW-1133">Transmembrane helix</keyword>
<evidence type="ECO:0000259" key="9">
    <source>
        <dbReference type="PROSITE" id="PS50109"/>
    </source>
</evidence>